<evidence type="ECO:0008006" key="4">
    <source>
        <dbReference type="Google" id="ProtNLM"/>
    </source>
</evidence>
<dbReference type="CDD" id="cd00229">
    <property type="entry name" value="SGNH_hydrolase"/>
    <property type="match status" value="1"/>
</dbReference>
<accession>A0ABT9P8K3</accession>
<dbReference type="PROSITE" id="PS51257">
    <property type="entry name" value="PROKAR_LIPOPROTEIN"/>
    <property type="match status" value="1"/>
</dbReference>
<evidence type="ECO:0000256" key="1">
    <source>
        <dbReference type="SAM" id="SignalP"/>
    </source>
</evidence>
<keyword evidence="1" id="KW-0732">Signal</keyword>
<reference evidence="2 3" key="1">
    <citation type="submission" date="2023-07" db="EMBL/GenBank/DDBJ databases">
        <title>Sequencing the genomes of 1000 actinobacteria strains.</title>
        <authorList>
            <person name="Klenk H.-P."/>
        </authorList>
    </citation>
    <scope>NUCLEOTIDE SEQUENCE [LARGE SCALE GENOMIC DNA]</scope>
    <source>
        <strain evidence="2 3">DSM 44388</strain>
    </source>
</reference>
<evidence type="ECO:0000313" key="2">
    <source>
        <dbReference type="EMBL" id="MDP9829032.1"/>
    </source>
</evidence>
<dbReference type="Proteomes" id="UP001235712">
    <property type="component" value="Unassembled WGS sequence"/>
</dbReference>
<dbReference type="SUPFAM" id="SSF52266">
    <property type="entry name" value="SGNH hydrolase"/>
    <property type="match status" value="1"/>
</dbReference>
<feature type="signal peptide" evidence="1">
    <location>
        <begin position="1"/>
        <end position="24"/>
    </location>
</feature>
<dbReference type="EMBL" id="JAUSQZ010000001">
    <property type="protein sequence ID" value="MDP9829032.1"/>
    <property type="molecule type" value="Genomic_DNA"/>
</dbReference>
<dbReference type="RefSeq" id="WP_307246830.1">
    <property type="nucleotide sequence ID" value="NZ_JAUSQZ010000001.1"/>
</dbReference>
<organism evidence="2 3">
    <name type="scientific">Kineosporia succinea</name>
    <dbReference type="NCBI Taxonomy" id="84632"/>
    <lineage>
        <taxon>Bacteria</taxon>
        <taxon>Bacillati</taxon>
        <taxon>Actinomycetota</taxon>
        <taxon>Actinomycetes</taxon>
        <taxon>Kineosporiales</taxon>
        <taxon>Kineosporiaceae</taxon>
        <taxon>Kineosporia</taxon>
    </lineage>
</organism>
<dbReference type="Gene3D" id="3.40.50.1110">
    <property type="entry name" value="SGNH hydrolase"/>
    <property type="match status" value="1"/>
</dbReference>
<comment type="caution">
    <text evidence="2">The sequence shown here is derived from an EMBL/GenBank/DDBJ whole genome shotgun (WGS) entry which is preliminary data.</text>
</comment>
<protein>
    <recommendedName>
        <fullName evidence="4">SGNH/GDSL hydrolase family protein</fullName>
    </recommendedName>
</protein>
<evidence type="ECO:0000313" key="3">
    <source>
        <dbReference type="Proteomes" id="UP001235712"/>
    </source>
</evidence>
<sequence length="256" mass="26625">MTTKRRLIPFLAGALMLATTACSAGSGSSSPAATGLSAGPGTSGPNRVVLVGDSVAAGLALPMREALAAGGVRFRSLAADGGGAVVGPVSAQVWKDLPGDLAEATPDTVVYQITTYDWGTEKQQETGYRRLLSAATDVGADLLIVTMPPIRADDFYRPHLKELGHATRAAQRVADSSGGRAAVLDASQVWGTSYQQTRDGKADRSSDGIHVCPQGAARFTGWFLKEMAERHPGFTPPAAGEWANTGWAGDQHFIGC</sequence>
<name>A0ABT9P8K3_9ACTN</name>
<gene>
    <name evidence="2" type="ORF">J2S57_004781</name>
</gene>
<dbReference type="InterPro" id="IPR036514">
    <property type="entry name" value="SGNH_hydro_sf"/>
</dbReference>
<feature type="chain" id="PRO_5045959657" description="SGNH/GDSL hydrolase family protein" evidence="1">
    <location>
        <begin position="25"/>
        <end position="256"/>
    </location>
</feature>
<proteinExistence type="predicted"/>
<keyword evidence="3" id="KW-1185">Reference proteome</keyword>